<keyword evidence="2" id="KW-1185">Reference proteome</keyword>
<dbReference type="AlphaFoldDB" id="A0A1H9RLQ6"/>
<dbReference type="STRING" id="180197.SAMN02982919_02917"/>
<protein>
    <submittedName>
        <fullName evidence="1">Uncharacterized protein</fullName>
    </submittedName>
</protein>
<accession>A0A1H9RLQ6</accession>
<evidence type="ECO:0000313" key="2">
    <source>
        <dbReference type="Proteomes" id="UP000199766"/>
    </source>
</evidence>
<organism evidence="1 2">
    <name type="scientific">Giesbergeria anulus</name>
    <dbReference type="NCBI Taxonomy" id="180197"/>
    <lineage>
        <taxon>Bacteria</taxon>
        <taxon>Pseudomonadati</taxon>
        <taxon>Pseudomonadota</taxon>
        <taxon>Betaproteobacteria</taxon>
        <taxon>Burkholderiales</taxon>
        <taxon>Comamonadaceae</taxon>
        <taxon>Giesbergeria</taxon>
    </lineage>
</organism>
<evidence type="ECO:0000313" key="1">
    <source>
        <dbReference type="EMBL" id="SER73604.1"/>
    </source>
</evidence>
<sequence length="49" mass="5290">MPQYPSVHGRPRFAKLSIHGSEKVKIAPVHSDFAAGLPLSLMGFAGWSL</sequence>
<name>A0A1H9RLQ6_9BURK</name>
<reference evidence="1 2" key="1">
    <citation type="submission" date="2016-10" db="EMBL/GenBank/DDBJ databases">
        <authorList>
            <person name="de Groot N.N."/>
        </authorList>
    </citation>
    <scope>NUCLEOTIDE SEQUENCE [LARGE SCALE GENOMIC DNA]</scope>
    <source>
        <strain evidence="1 2">ATCC 35958</strain>
    </source>
</reference>
<proteinExistence type="predicted"/>
<gene>
    <name evidence="1" type="ORF">SAMN02982919_02917</name>
</gene>
<dbReference type="Proteomes" id="UP000199766">
    <property type="component" value="Unassembled WGS sequence"/>
</dbReference>
<dbReference type="EMBL" id="FOGD01000013">
    <property type="protein sequence ID" value="SER73604.1"/>
    <property type="molecule type" value="Genomic_DNA"/>
</dbReference>